<dbReference type="GO" id="GO:0051301">
    <property type="term" value="P:cell division"/>
    <property type="evidence" value="ECO:0007669"/>
    <property type="project" value="UniProtKB-KW"/>
</dbReference>
<dbReference type="SUPFAM" id="SSF75712">
    <property type="entry name" value="Rad50 coiled-coil Zn hook"/>
    <property type="match status" value="1"/>
</dbReference>
<evidence type="ECO:0000256" key="6">
    <source>
        <dbReference type="SAM" id="Coils"/>
    </source>
</evidence>
<keyword evidence="3" id="KW-0132">Cell division</keyword>
<comment type="subcellular location">
    <subcellularLocation>
        <location evidence="1">Cytoplasm</location>
    </subcellularLocation>
</comment>
<evidence type="ECO:0000256" key="1">
    <source>
        <dbReference type="ARBA" id="ARBA00004496"/>
    </source>
</evidence>
<dbReference type="Gene3D" id="6.10.250.660">
    <property type="match status" value="1"/>
</dbReference>
<dbReference type="PANTHER" id="PTHR35794:SF1">
    <property type="entry name" value="CELL CYCLE PROTEIN GPSB"/>
    <property type="match status" value="1"/>
</dbReference>
<evidence type="ECO:0000313" key="8">
    <source>
        <dbReference type="EMBL" id="RNM31223.1"/>
    </source>
</evidence>
<keyword evidence="2" id="KW-0963">Cytoplasm</keyword>
<dbReference type="GO" id="GO:0005737">
    <property type="term" value="C:cytoplasm"/>
    <property type="evidence" value="ECO:0007669"/>
    <property type="project" value="UniProtKB-SubCell"/>
</dbReference>
<evidence type="ECO:0000256" key="4">
    <source>
        <dbReference type="ARBA" id="ARBA00023054"/>
    </source>
</evidence>
<dbReference type="InterPro" id="IPR007793">
    <property type="entry name" value="DivIVA_fam"/>
</dbReference>
<dbReference type="PANTHER" id="PTHR35794">
    <property type="entry name" value="CELL DIVISION PROTEIN DIVIVA"/>
    <property type="match status" value="1"/>
</dbReference>
<evidence type="ECO:0000313" key="9">
    <source>
        <dbReference type="Proteomes" id="UP000276568"/>
    </source>
</evidence>
<evidence type="ECO:0000256" key="2">
    <source>
        <dbReference type="ARBA" id="ARBA00022490"/>
    </source>
</evidence>
<protein>
    <submittedName>
        <fullName evidence="8">DivIVA domain-containing protein</fullName>
    </submittedName>
</protein>
<gene>
    <name evidence="8" type="ORF">EDX97_01250</name>
</gene>
<keyword evidence="4 6" id="KW-0175">Coiled coil</keyword>
<comment type="caution">
    <text evidence="8">The sequence shown here is derived from an EMBL/GenBank/DDBJ whole genome shotgun (WGS) entry which is preliminary data.</text>
</comment>
<dbReference type="Proteomes" id="UP000276568">
    <property type="component" value="Unassembled WGS sequence"/>
</dbReference>
<dbReference type="OrthoDB" id="9815492at2"/>
<evidence type="ECO:0000256" key="3">
    <source>
        <dbReference type="ARBA" id="ARBA00022618"/>
    </source>
</evidence>
<feature type="coiled-coil region" evidence="6">
    <location>
        <begin position="33"/>
        <end position="81"/>
    </location>
</feature>
<name>A0A3N0I2K0_9FIRM</name>
<keyword evidence="5" id="KW-0131">Cell cycle</keyword>
<dbReference type="EMBL" id="RJQC01000001">
    <property type="protein sequence ID" value="RNM31223.1"/>
    <property type="molecule type" value="Genomic_DNA"/>
</dbReference>
<reference evidence="8 9" key="1">
    <citation type="submission" date="2018-11" db="EMBL/GenBank/DDBJ databases">
        <title>Clostridium sp. nov., a member of the family Erysipelotrichaceae isolated from pig faeces.</title>
        <authorList>
            <person name="Chang Y.-H."/>
        </authorList>
    </citation>
    <scope>NUCLEOTIDE SEQUENCE [LARGE SCALE GENOMIC DNA]</scope>
    <source>
        <strain evidence="8 9">YH-panp20</strain>
    </source>
</reference>
<dbReference type="InterPro" id="IPR019933">
    <property type="entry name" value="DivIVA_domain"/>
</dbReference>
<accession>A0A3N0I2K0</accession>
<evidence type="ECO:0000256" key="7">
    <source>
        <dbReference type="SAM" id="MobiDB-lite"/>
    </source>
</evidence>
<organism evidence="8 9">
    <name type="scientific">Absicoccus porci</name>
    <dbReference type="NCBI Taxonomy" id="2486576"/>
    <lineage>
        <taxon>Bacteria</taxon>
        <taxon>Bacillati</taxon>
        <taxon>Bacillota</taxon>
        <taxon>Erysipelotrichia</taxon>
        <taxon>Erysipelotrichales</taxon>
        <taxon>Erysipelotrichaceae</taxon>
        <taxon>Absicoccus</taxon>
    </lineage>
</organism>
<evidence type="ECO:0000256" key="5">
    <source>
        <dbReference type="ARBA" id="ARBA00023306"/>
    </source>
</evidence>
<proteinExistence type="predicted"/>
<sequence>MANNLNLTAQDVYSKEFHVDLKGYAPAEVDEFLDQVIEDYQEYDEKIEELSQAITRYEQKINELQAKIVELNTDNRKLRDQMKSGMVAANNSDQVDILKRISRLEQAVFHNNRYNGGYRGSKNKRKNNNAAQHQAQAHEHEKVEPQMVAPQTVEPEQPKVAQPKEVQQEEN</sequence>
<dbReference type="AlphaFoldDB" id="A0A3N0I2K0"/>
<dbReference type="NCBIfam" id="TIGR03544">
    <property type="entry name" value="DivI1A_domain"/>
    <property type="match status" value="1"/>
</dbReference>
<dbReference type="RefSeq" id="WP_128519389.1">
    <property type="nucleotide sequence ID" value="NZ_JALFCT010000023.1"/>
</dbReference>
<feature type="region of interest" description="Disordered" evidence="7">
    <location>
        <begin position="112"/>
        <end position="171"/>
    </location>
</feature>
<dbReference type="Pfam" id="PF05103">
    <property type="entry name" value="DivIVA"/>
    <property type="match status" value="1"/>
</dbReference>
<keyword evidence="9" id="KW-1185">Reference proteome</keyword>